<dbReference type="OrthoDB" id="296997at2157"/>
<evidence type="ECO:0000313" key="3">
    <source>
        <dbReference type="Proteomes" id="UP000252189"/>
    </source>
</evidence>
<feature type="domain" description="DUF7979" evidence="1">
    <location>
        <begin position="8"/>
        <end position="69"/>
    </location>
</feature>
<comment type="caution">
    <text evidence="2">The sequence shown here is derived from an EMBL/GenBank/DDBJ whole genome shotgun (WGS) entry which is preliminary data.</text>
</comment>
<evidence type="ECO:0000259" key="1">
    <source>
        <dbReference type="Pfam" id="PF25934"/>
    </source>
</evidence>
<sequence length="70" mass="7747">MTFPADSEYDVTGTDTMPETARVRHFDELDDSAQEYLFNVAAGASPRDPGTLSGLNEGDVVVFTDYYHIK</sequence>
<gene>
    <name evidence="2" type="ORF">DU504_10830</name>
</gene>
<dbReference type="Pfam" id="PF25934">
    <property type="entry name" value="DUF7979"/>
    <property type="match status" value="1"/>
</dbReference>
<name>A0A368NEJ4_9EURY</name>
<dbReference type="RefSeq" id="WP_114449309.1">
    <property type="nucleotide sequence ID" value="NZ_QPHM01000001.1"/>
</dbReference>
<keyword evidence="3" id="KW-1185">Reference proteome</keyword>
<protein>
    <recommendedName>
        <fullName evidence="1">DUF7979 domain-containing protein</fullName>
    </recommendedName>
</protein>
<dbReference type="InterPro" id="IPR058285">
    <property type="entry name" value="DUF7979"/>
</dbReference>
<organism evidence="2 3">
    <name type="scientific">Haloplanus salinus</name>
    <dbReference type="NCBI Taxonomy" id="1126245"/>
    <lineage>
        <taxon>Archaea</taxon>
        <taxon>Methanobacteriati</taxon>
        <taxon>Methanobacteriota</taxon>
        <taxon>Stenosarchaea group</taxon>
        <taxon>Halobacteria</taxon>
        <taxon>Halobacteriales</taxon>
        <taxon>Haloferacaceae</taxon>
        <taxon>Haloplanus</taxon>
    </lineage>
</organism>
<dbReference type="EMBL" id="QPHM01000001">
    <property type="protein sequence ID" value="RCU47749.1"/>
    <property type="molecule type" value="Genomic_DNA"/>
</dbReference>
<proteinExistence type="predicted"/>
<evidence type="ECO:0000313" key="2">
    <source>
        <dbReference type="EMBL" id="RCU47749.1"/>
    </source>
</evidence>
<accession>A0A368NEJ4</accession>
<reference evidence="2 3" key="1">
    <citation type="submission" date="2018-07" db="EMBL/GenBank/DDBJ databases">
        <title>Genome sequences of Haloplanus salinus JCM 18368T.</title>
        <authorList>
            <person name="Kim Y.B."/>
            <person name="Roh S.W."/>
        </authorList>
    </citation>
    <scope>NUCLEOTIDE SEQUENCE [LARGE SCALE GENOMIC DNA]</scope>
    <source>
        <strain evidence="2 3">JCM 18368</strain>
    </source>
</reference>
<dbReference type="Proteomes" id="UP000252189">
    <property type="component" value="Unassembled WGS sequence"/>
</dbReference>
<dbReference type="AlphaFoldDB" id="A0A368NEJ4"/>